<dbReference type="OrthoDB" id="1855842at2"/>
<dbReference type="EMBL" id="ACCL02000023">
    <property type="protein sequence ID" value="EET58992.1"/>
    <property type="molecule type" value="Genomic_DNA"/>
</dbReference>
<sequence>MRKKWIIGIVVTIIIVCGALWYYYSQYSGEMDVYNTHSTVFGDYHEENITVIVNKPHIEDIQACAEEIVERCRNNDFDSVLFSYDESIPNELHATAYLNERDLKRGKAIFSLSYEQETLNSEYNIVEHPEKFKLKISEEN</sequence>
<evidence type="ECO:0000313" key="3">
    <source>
        <dbReference type="Proteomes" id="UP000005561"/>
    </source>
</evidence>
<comment type="caution">
    <text evidence="2">The sequence shown here is derived from an EMBL/GenBank/DDBJ whole genome shotgun (WGS) entry which is preliminary data.</text>
</comment>
<keyword evidence="1" id="KW-0812">Transmembrane</keyword>
<dbReference type="eggNOG" id="ENOG50317E9">
    <property type="taxonomic scope" value="Bacteria"/>
</dbReference>
<gene>
    <name evidence="2" type="ORF">BRYFOR_09098</name>
</gene>
<dbReference type="RefSeq" id="WP_006863860.1">
    <property type="nucleotide sequence ID" value="NZ_ACCL02000023.1"/>
</dbReference>
<organism evidence="2 3">
    <name type="scientific">Marvinbryantia formatexigens DSM 14469</name>
    <dbReference type="NCBI Taxonomy" id="478749"/>
    <lineage>
        <taxon>Bacteria</taxon>
        <taxon>Bacillati</taxon>
        <taxon>Bacillota</taxon>
        <taxon>Clostridia</taxon>
        <taxon>Lachnospirales</taxon>
        <taxon>Lachnospiraceae</taxon>
        <taxon>Marvinbryantia</taxon>
    </lineage>
</organism>
<protein>
    <submittedName>
        <fullName evidence="2">Uncharacterized protein</fullName>
    </submittedName>
</protein>
<feature type="transmembrane region" description="Helical" evidence="1">
    <location>
        <begin position="5"/>
        <end position="24"/>
    </location>
</feature>
<dbReference type="AlphaFoldDB" id="C6LKB1"/>
<proteinExistence type="predicted"/>
<keyword evidence="1" id="KW-0472">Membrane</keyword>
<keyword evidence="3" id="KW-1185">Reference proteome</keyword>
<reference evidence="2" key="1">
    <citation type="submission" date="2009-07" db="EMBL/GenBank/DDBJ databases">
        <authorList>
            <person name="Weinstock G."/>
            <person name="Sodergren E."/>
            <person name="Clifton S."/>
            <person name="Fulton L."/>
            <person name="Fulton B."/>
            <person name="Courtney L."/>
            <person name="Fronick C."/>
            <person name="Harrison M."/>
            <person name="Strong C."/>
            <person name="Farmer C."/>
            <person name="Delahaunty K."/>
            <person name="Markovic C."/>
            <person name="Hall O."/>
            <person name="Minx P."/>
            <person name="Tomlinson C."/>
            <person name="Mitreva M."/>
            <person name="Nelson J."/>
            <person name="Hou S."/>
            <person name="Wollam A."/>
            <person name="Pepin K.H."/>
            <person name="Johnson M."/>
            <person name="Bhonagiri V."/>
            <person name="Nash W.E."/>
            <person name="Warren W."/>
            <person name="Chinwalla A."/>
            <person name="Mardis E.R."/>
            <person name="Wilson R.K."/>
        </authorList>
    </citation>
    <scope>NUCLEOTIDE SEQUENCE [LARGE SCALE GENOMIC DNA]</scope>
    <source>
        <strain evidence="2">DSM 14469</strain>
    </source>
</reference>
<keyword evidence="1" id="KW-1133">Transmembrane helix</keyword>
<evidence type="ECO:0000313" key="2">
    <source>
        <dbReference type="EMBL" id="EET58992.1"/>
    </source>
</evidence>
<accession>C6LKB1</accession>
<name>C6LKB1_9FIRM</name>
<dbReference type="Proteomes" id="UP000005561">
    <property type="component" value="Unassembled WGS sequence"/>
</dbReference>
<evidence type="ECO:0000256" key="1">
    <source>
        <dbReference type="SAM" id="Phobius"/>
    </source>
</evidence>